<protein>
    <submittedName>
        <fullName evidence="1">Uncharacterized protein</fullName>
    </submittedName>
</protein>
<sequence length="42" mass="4757">MSVFNHYLNSKRLPSDAYTYASTTSISYAKALHSYPKKISKS</sequence>
<name>A0A0E9XSF9_ANGAN</name>
<evidence type="ECO:0000313" key="1">
    <source>
        <dbReference type="EMBL" id="JAI04629.1"/>
    </source>
</evidence>
<reference evidence="1" key="1">
    <citation type="submission" date="2014-11" db="EMBL/GenBank/DDBJ databases">
        <authorList>
            <person name="Amaro Gonzalez C."/>
        </authorList>
    </citation>
    <scope>NUCLEOTIDE SEQUENCE</scope>
</reference>
<reference evidence="1" key="2">
    <citation type="journal article" date="2015" name="Fish Shellfish Immunol.">
        <title>Early steps in the European eel (Anguilla anguilla)-Vibrio vulnificus interaction in the gills: Role of the RtxA13 toxin.</title>
        <authorList>
            <person name="Callol A."/>
            <person name="Pajuelo D."/>
            <person name="Ebbesson L."/>
            <person name="Teles M."/>
            <person name="MacKenzie S."/>
            <person name="Amaro C."/>
        </authorList>
    </citation>
    <scope>NUCLEOTIDE SEQUENCE</scope>
</reference>
<dbReference type="AlphaFoldDB" id="A0A0E9XSF9"/>
<dbReference type="EMBL" id="GBXM01003949">
    <property type="protein sequence ID" value="JAI04629.1"/>
    <property type="molecule type" value="Transcribed_RNA"/>
</dbReference>
<proteinExistence type="predicted"/>
<accession>A0A0E9XSF9</accession>
<organism evidence="1">
    <name type="scientific">Anguilla anguilla</name>
    <name type="common">European freshwater eel</name>
    <name type="synonym">Muraena anguilla</name>
    <dbReference type="NCBI Taxonomy" id="7936"/>
    <lineage>
        <taxon>Eukaryota</taxon>
        <taxon>Metazoa</taxon>
        <taxon>Chordata</taxon>
        <taxon>Craniata</taxon>
        <taxon>Vertebrata</taxon>
        <taxon>Euteleostomi</taxon>
        <taxon>Actinopterygii</taxon>
        <taxon>Neopterygii</taxon>
        <taxon>Teleostei</taxon>
        <taxon>Anguilliformes</taxon>
        <taxon>Anguillidae</taxon>
        <taxon>Anguilla</taxon>
    </lineage>
</organism>